<sequence>MSENIQHQPSEEVDLGQLFKLIGNTFNRLFKFIGSILNSLFLAFVWLIFFIRRHIVKLGLAAVIGFGFGYLKEKTSDPVFKSSIVIKQNYETGEVLNSLVERYNDLISEKDSIVLAENLKISPKQANSLKELKLESILDENQKLKLFDVYTKEMDSVLASSISFESYLEKGKEYDYRYQRITLKAKSKDVFNKVLTQLVANVESNTFFKNEQKKDLVELTNRENIIKESLKESDSLQKVYQFVLEKSVEASVGSQTSVTIDNTEDKSITKEFELYTKDLELRRELVQIEREKEDLADIIEIVSNVQSDGTFDFKTDIFGFSIGTKVFYSVSLIILVFIVLIGLEFLKFLEKYKDKV</sequence>
<organism evidence="2 3">
    <name type="scientific">Gilvirhabdus luticola</name>
    <dbReference type="NCBI Taxonomy" id="3079858"/>
    <lineage>
        <taxon>Bacteria</taxon>
        <taxon>Pseudomonadati</taxon>
        <taxon>Bacteroidota</taxon>
        <taxon>Flavobacteriia</taxon>
        <taxon>Flavobacteriales</taxon>
        <taxon>Flavobacteriaceae</taxon>
        <taxon>Gilvirhabdus</taxon>
    </lineage>
</organism>
<dbReference type="EMBL" id="JAWHTF010000001">
    <property type="protein sequence ID" value="MDU8884665.1"/>
    <property type="molecule type" value="Genomic_DNA"/>
</dbReference>
<feature type="transmembrane region" description="Helical" evidence="1">
    <location>
        <begin position="29"/>
        <end position="48"/>
    </location>
</feature>
<dbReference type="Proteomes" id="UP001268651">
    <property type="component" value="Unassembled WGS sequence"/>
</dbReference>
<gene>
    <name evidence="2" type="ORF">RXV94_00735</name>
</gene>
<keyword evidence="1" id="KW-0812">Transmembrane</keyword>
<evidence type="ECO:0000313" key="2">
    <source>
        <dbReference type="EMBL" id="MDU8884665.1"/>
    </source>
</evidence>
<feature type="transmembrane region" description="Helical" evidence="1">
    <location>
        <begin position="326"/>
        <end position="346"/>
    </location>
</feature>
<dbReference type="RefSeq" id="WP_316660409.1">
    <property type="nucleotide sequence ID" value="NZ_JAWHTF010000001.1"/>
</dbReference>
<proteinExistence type="predicted"/>
<comment type="caution">
    <text evidence="2">The sequence shown here is derived from an EMBL/GenBank/DDBJ whole genome shotgun (WGS) entry which is preliminary data.</text>
</comment>
<accession>A0ABU3U2P3</accession>
<keyword evidence="1" id="KW-1133">Transmembrane helix</keyword>
<protein>
    <recommendedName>
        <fullName evidence="4">Polysaccharide chain length determinant N-terminal domain-containing protein</fullName>
    </recommendedName>
</protein>
<reference evidence="2 3" key="1">
    <citation type="submission" date="2023-10" db="EMBL/GenBank/DDBJ databases">
        <title>Marimonas sp. nov. isolated from tidal mud flat.</title>
        <authorList>
            <person name="Jaincy N.J."/>
            <person name="Srinivasan S."/>
            <person name="Lee S.-S."/>
        </authorList>
    </citation>
    <scope>NUCLEOTIDE SEQUENCE [LARGE SCALE GENOMIC DNA]</scope>
    <source>
        <strain evidence="2 3">MJ-SS3</strain>
    </source>
</reference>
<keyword evidence="3" id="KW-1185">Reference proteome</keyword>
<keyword evidence="1" id="KW-0472">Membrane</keyword>
<evidence type="ECO:0008006" key="4">
    <source>
        <dbReference type="Google" id="ProtNLM"/>
    </source>
</evidence>
<evidence type="ECO:0000313" key="3">
    <source>
        <dbReference type="Proteomes" id="UP001268651"/>
    </source>
</evidence>
<evidence type="ECO:0000256" key="1">
    <source>
        <dbReference type="SAM" id="Phobius"/>
    </source>
</evidence>
<name>A0ABU3U2P3_9FLAO</name>